<feature type="compositionally biased region" description="Low complexity" evidence="1">
    <location>
        <begin position="7"/>
        <end position="25"/>
    </location>
</feature>
<dbReference type="EMBL" id="LGTL01000010">
    <property type="protein sequence ID" value="KPA79705.1"/>
    <property type="molecule type" value="Genomic_DNA"/>
</dbReference>
<dbReference type="PANTHER" id="PTHR31051">
    <property type="entry name" value="PROTEASOME ASSEMBLY CHAPERONE 3"/>
    <property type="match status" value="1"/>
</dbReference>
<dbReference type="EMBL" id="LGTL01000010">
    <property type="protein sequence ID" value="KPA79702.1"/>
    <property type="molecule type" value="Genomic_DNA"/>
</dbReference>
<dbReference type="GeneID" id="26905761"/>
<dbReference type="OMA" id="PCECLLG"/>
<reference evidence="2 3" key="1">
    <citation type="submission" date="2015-07" db="EMBL/GenBank/DDBJ databases">
        <title>High-quality genome of monoxenous trypanosomatid Leptomonas pyrrhocoris.</title>
        <authorList>
            <person name="Flegontov P."/>
            <person name="Butenko A."/>
            <person name="Firsov S."/>
            <person name="Vlcek C."/>
            <person name="Logacheva M.D."/>
            <person name="Field M."/>
            <person name="Filatov D."/>
            <person name="Flegontova O."/>
            <person name="Gerasimov E."/>
            <person name="Jackson A.P."/>
            <person name="Kelly S."/>
            <person name="Opperdoes F."/>
            <person name="O'Reilly A."/>
            <person name="Votypka J."/>
            <person name="Yurchenko V."/>
            <person name="Lukes J."/>
        </authorList>
    </citation>
    <scope>NUCLEOTIDE SEQUENCE [LARGE SCALE GENOMIC DNA]</scope>
    <source>
        <strain evidence="2">H10</strain>
    </source>
</reference>
<dbReference type="EMBL" id="LGTL01000010">
    <property type="protein sequence ID" value="KPA79704.1"/>
    <property type="molecule type" value="Genomic_DNA"/>
</dbReference>
<dbReference type="EMBL" id="LGTL01000010">
    <property type="protein sequence ID" value="KPA79701.1"/>
    <property type="molecule type" value="Genomic_DNA"/>
</dbReference>
<name>A0A0N0DV80_LEPPY</name>
<dbReference type="EMBL" id="LGTL01000010">
    <property type="protein sequence ID" value="KPA79703.1"/>
    <property type="molecule type" value="Genomic_DNA"/>
</dbReference>
<dbReference type="RefSeq" id="XP_015658143.1">
    <property type="nucleotide sequence ID" value="XM_015803501.1"/>
</dbReference>
<evidence type="ECO:0000313" key="2">
    <source>
        <dbReference type="EMBL" id="KPA79704.1"/>
    </source>
</evidence>
<accession>A0A0N0DV80</accession>
<dbReference type="InterPro" id="IPR018788">
    <property type="entry name" value="Proteasome_assmbl_chp_3"/>
</dbReference>
<dbReference type="RefSeq" id="XP_015658142.1">
    <property type="nucleotide sequence ID" value="XM_015803500.1"/>
</dbReference>
<organism evidence="2 3">
    <name type="scientific">Leptomonas pyrrhocoris</name>
    <name type="common">Firebug parasite</name>
    <dbReference type="NCBI Taxonomy" id="157538"/>
    <lineage>
        <taxon>Eukaryota</taxon>
        <taxon>Discoba</taxon>
        <taxon>Euglenozoa</taxon>
        <taxon>Kinetoplastea</taxon>
        <taxon>Metakinetoplastina</taxon>
        <taxon>Trypanosomatida</taxon>
        <taxon>Trypanosomatidae</taxon>
        <taxon>Leishmaniinae</taxon>
        <taxon>Leptomonas</taxon>
    </lineage>
</organism>
<evidence type="ECO:0000313" key="3">
    <source>
        <dbReference type="Proteomes" id="UP000037923"/>
    </source>
</evidence>
<dbReference type="OrthoDB" id="259603at2759"/>
<protein>
    <submittedName>
        <fullName evidence="2">Uncharacterized protein</fullName>
    </submittedName>
</protein>
<dbReference type="InterPro" id="IPR053720">
    <property type="entry name" value="Psm_Assembly_Chaperone"/>
</dbReference>
<feature type="region of interest" description="Disordered" evidence="1">
    <location>
        <begin position="1"/>
        <end position="43"/>
    </location>
</feature>
<dbReference type="RefSeq" id="XP_015658141.1">
    <property type="nucleotide sequence ID" value="XM_015803499.1"/>
</dbReference>
<dbReference type="AlphaFoldDB" id="A0A0N0DV80"/>
<comment type="caution">
    <text evidence="2">The sequence shown here is derived from an EMBL/GenBank/DDBJ whole genome shotgun (WGS) entry which is preliminary data.</text>
</comment>
<keyword evidence="3" id="KW-1185">Reference proteome</keyword>
<dbReference type="Gene3D" id="3.30.230.90">
    <property type="match status" value="1"/>
</dbReference>
<dbReference type="PANTHER" id="PTHR31051:SF1">
    <property type="entry name" value="PROTEASOME ASSEMBLY CHAPERONE 3"/>
    <property type="match status" value="1"/>
</dbReference>
<dbReference type="RefSeq" id="XP_015658144.1">
    <property type="nucleotide sequence ID" value="XM_015803502.1"/>
</dbReference>
<dbReference type="RefSeq" id="XP_015658140.1">
    <property type="nucleotide sequence ID" value="XM_015803498.1"/>
</dbReference>
<dbReference type="GO" id="GO:0043248">
    <property type="term" value="P:proteasome assembly"/>
    <property type="evidence" value="ECO:0007669"/>
    <property type="project" value="InterPro"/>
</dbReference>
<feature type="compositionally biased region" description="Polar residues" evidence="1">
    <location>
        <begin position="26"/>
        <end position="43"/>
    </location>
</feature>
<proteinExistence type="predicted"/>
<dbReference type="Proteomes" id="UP000037923">
    <property type="component" value="Unassembled WGS sequence"/>
</dbReference>
<dbReference type="VEuPathDB" id="TriTrypDB:LpyrH10_10_2400"/>
<gene>
    <name evidence="2" type="ORF">ABB37_05471</name>
</gene>
<sequence>MMDEKQGQAASSSTAATAQAVSPAQRQRTLTLRPTQSDSDTAPDTLTLHLTVRCFTDYILVFVTEDETCAPGVVLRYDAPAPGPGAFMYEGETPSLDVTVLLGLRDHPLTNMLASSIAHRIRRYGEARPLLMGLSVVQSSKKLPNAAAKKEFLSFVASQLLELAGEARATE</sequence>
<dbReference type="Pfam" id="PF10178">
    <property type="entry name" value="PAC3"/>
    <property type="match status" value="1"/>
</dbReference>
<evidence type="ECO:0000256" key="1">
    <source>
        <dbReference type="SAM" id="MobiDB-lite"/>
    </source>
</evidence>